<gene>
    <name evidence="2" type="ORF">FRY98_12265</name>
</gene>
<feature type="domain" description="N-acetyltransferase" evidence="1">
    <location>
        <begin position="2"/>
        <end position="145"/>
    </location>
</feature>
<dbReference type="RefSeq" id="WP_148452090.1">
    <property type="nucleotide sequence ID" value="NZ_VSDO01000002.1"/>
</dbReference>
<protein>
    <submittedName>
        <fullName evidence="2">GNAT family N-acetyltransferase</fullName>
    </submittedName>
</protein>
<evidence type="ECO:0000313" key="2">
    <source>
        <dbReference type="EMBL" id="TYA13427.1"/>
    </source>
</evidence>
<dbReference type="InterPro" id="IPR016181">
    <property type="entry name" value="Acyl_CoA_acyltransferase"/>
</dbReference>
<accession>A0A5D0CX04</accession>
<dbReference type="Proteomes" id="UP000325218">
    <property type="component" value="Unassembled WGS sequence"/>
</dbReference>
<dbReference type="Pfam" id="PF00583">
    <property type="entry name" value="Acetyltransf_1"/>
    <property type="match status" value="2"/>
</dbReference>
<dbReference type="EMBL" id="VSDO01000002">
    <property type="protein sequence ID" value="TYA13427.1"/>
    <property type="molecule type" value="Genomic_DNA"/>
</dbReference>
<evidence type="ECO:0000259" key="1">
    <source>
        <dbReference type="PROSITE" id="PS51186"/>
    </source>
</evidence>
<proteinExistence type="predicted"/>
<dbReference type="SUPFAM" id="SSF55729">
    <property type="entry name" value="Acyl-CoA N-acyltransferases (Nat)"/>
    <property type="match status" value="2"/>
</dbReference>
<dbReference type="AlphaFoldDB" id="A0A5D0CX04"/>
<name>A0A5D0CX04_9BACL</name>
<dbReference type="InterPro" id="IPR000182">
    <property type="entry name" value="GNAT_dom"/>
</dbReference>
<dbReference type="Gene3D" id="3.40.630.30">
    <property type="match status" value="1"/>
</dbReference>
<dbReference type="PROSITE" id="PS51186">
    <property type="entry name" value="GNAT"/>
    <property type="match status" value="2"/>
</dbReference>
<dbReference type="OrthoDB" id="7163760at2"/>
<feature type="domain" description="N-acetyltransferase" evidence="1">
    <location>
        <begin position="146"/>
        <end position="278"/>
    </location>
</feature>
<sequence>MIVTNPFNWEDVKELQRICEARDSIVLKLNWDTLLSRKPDEKADWAEYRNGRLIGFLGFYDFGSSVELCGMVHPEYRRQGVFTGLLQKVLTPERLAKYKQILLNAPENSESAKAFLNSVPFTYDFSEYQMKYEPSGDLSLPVREDVILRRAEAKDVPVLARFDSDGFDMPLDESLSFYENYETVAENELLMLDDNPVGKLRVSRSNGEAWIYGFAVSPSYRGHGIGSAALREVVRRETASGCEVWLEVALDNPNAMRLYESTGFRTVRAQNYYRYNFA</sequence>
<keyword evidence="2" id="KW-0808">Transferase</keyword>
<reference evidence="2 3" key="1">
    <citation type="submission" date="2019-08" db="EMBL/GenBank/DDBJ databases">
        <title>Genome sequencing of Paenibacillus faecis DSM 23593(T).</title>
        <authorList>
            <person name="Kook J.-K."/>
            <person name="Park S.-N."/>
            <person name="Lim Y.K."/>
        </authorList>
    </citation>
    <scope>NUCLEOTIDE SEQUENCE [LARGE SCALE GENOMIC DNA]</scope>
    <source>
        <strain evidence="2 3">DSM 23593</strain>
    </source>
</reference>
<dbReference type="PANTHER" id="PTHR43617">
    <property type="entry name" value="L-AMINO ACID N-ACETYLTRANSFERASE"/>
    <property type="match status" value="1"/>
</dbReference>
<evidence type="ECO:0000313" key="3">
    <source>
        <dbReference type="Proteomes" id="UP000325218"/>
    </source>
</evidence>
<dbReference type="InterPro" id="IPR050276">
    <property type="entry name" value="MshD_Acetyltransferase"/>
</dbReference>
<dbReference type="PANTHER" id="PTHR43617:SF20">
    <property type="entry name" value="N-ALPHA-ACETYLTRANSFERASE RIMI"/>
    <property type="match status" value="1"/>
</dbReference>
<keyword evidence="3" id="KW-1185">Reference proteome</keyword>
<dbReference type="GO" id="GO:0016747">
    <property type="term" value="F:acyltransferase activity, transferring groups other than amino-acyl groups"/>
    <property type="evidence" value="ECO:0007669"/>
    <property type="project" value="InterPro"/>
</dbReference>
<comment type="caution">
    <text evidence="2">The sequence shown here is derived from an EMBL/GenBank/DDBJ whole genome shotgun (WGS) entry which is preliminary data.</text>
</comment>
<dbReference type="CDD" id="cd04301">
    <property type="entry name" value="NAT_SF"/>
    <property type="match status" value="2"/>
</dbReference>
<organism evidence="2 3">
    <name type="scientific">Paenibacillus faecis</name>
    <dbReference type="NCBI Taxonomy" id="862114"/>
    <lineage>
        <taxon>Bacteria</taxon>
        <taxon>Bacillati</taxon>
        <taxon>Bacillota</taxon>
        <taxon>Bacilli</taxon>
        <taxon>Bacillales</taxon>
        <taxon>Paenibacillaceae</taxon>
        <taxon>Paenibacillus</taxon>
    </lineage>
</organism>